<dbReference type="EMBL" id="UGAW01000001">
    <property type="protein sequence ID" value="STG51361.1"/>
    <property type="molecule type" value="Genomic_DNA"/>
</dbReference>
<evidence type="ECO:0000313" key="1">
    <source>
        <dbReference type="EMBL" id="STG51361.1"/>
    </source>
</evidence>
<evidence type="ECO:0000313" key="2">
    <source>
        <dbReference type="Proteomes" id="UP000254817"/>
    </source>
</evidence>
<proteinExistence type="predicted"/>
<name>A0A376MLK1_ECOLX</name>
<reference evidence="1 2" key="1">
    <citation type="submission" date="2018-06" db="EMBL/GenBank/DDBJ databases">
        <authorList>
            <consortium name="Pathogen Informatics"/>
            <person name="Doyle S."/>
        </authorList>
    </citation>
    <scope>NUCLEOTIDE SEQUENCE [LARGE SCALE GENOMIC DNA]</scope>
    <source>
        <strain evidence="1 2">NCTC11112</strain>
    </source>
</reference>
<organism evidence="1 2">
    <name type="scientific">Escherichia coli</name>
    <dbReference type="NCBI Taxonomy" id="562"/>
    <lineage>
        <taxon>Bacteria</taxon>
        <taxon>Pseudomonadati</taxon>
        <taxon>Pseudomonadota</taxon>
        <taxon>Gammaproteobacteria</taxon>
        <taxon>Enterobacterales</taxon>
        <taxon>Enterobacteriaceae</taxon>
        <taxon>Escherichia</taxon>
    </lineage>
</organism>
<sequence>MAGALIRTINIRVENPNLHDLAIKDVPILNGDKIICSRLKREETPKSTFARYHYPTGRFAGIWWAASGFT</sequence>
<protein>
    <submittedName>
        <fullName evidence="1">Putative transport protein YidE</fullName>
    </submittedName>
</protein>
<accession>A0A376MLK1</accession>
<gene>
    <name evidence="1" type="primary">yidE_3</name>
    <name evidence="1" type="ORF">NCTC11112_01797</name>
</gene>
<dbReference type="Proteomes" id="UP000254817">
    <property type="component" value="Unassembled WGS sequence"/>
</dbReference>
<dbReference type="AlphaFoldDB" id="A0A376MLK1"/>